<dbReference type="Proteomes" id="UP000729701">
    <property type="component" value="Unassembled WGS sequence"/>
</dbReference>
<dbReference type="AlphaFoldDB" id="A0A951UWT2"/>
<dbReference type="CDD" id="cd16383">
    <property type="entry name" value="GUN4"/>
    <property type="match status" value="1"/>
</dbReference>
<gene>
    <name evidence="2" type="ORF">KME60_33510</name>
</gene>
<evidence type="ECO:0000313" key="2">
    <source>
        <dbReference type="EMBL" id="MBW4672207.1"/>
    </source>
</evidence>
<sequence length="586" mass="66242">MQFQFSPLIDAGIQAGKYIPVFSNGVPISMARDAFTGQIVSHAIGATVGNSPLSPLLAASQFITSGVQMYQTQRGFADVMNGLQSIQASLGVLQGTTALIGVGTVAGVALTAINLHQTLKLKKEVEQMRLEVKNGFIDLKQALKDQGAEIRQIIEEVSQDIKFEQHRIILVRAYGLFIQAMNRFRSAMQLQDVSRRNAEIDGARGMLFEALADYTNPHLLEETCAAGQLRRLECAWIIEQGIITTYQVQDEMSAVSDRISQLQDKVCKDAVGIINSCESYDELNFIFPEITRIYNHDLQVFNSWQNHIDWMRSRSDSEGVSLPSSELKLLTTADFNNSDLITTQDTNFTAPPEQLTYEGLAEKSHFYSLRDQLLYLFDYKLRQQSELYINQQAANAGYKTLVPSNLEQASDLAIANLYHYFKIRDESEEILELPSNISLVGYEKLQELLTAGKWEEANEETRLVMLKIAGRNQQGYFEVKDIEQFPSQDLYTIDQLWLTSSNGKFGFGIQKDIWQSVKQDWHKFGIRVKWAEDENEYQVFKWISMHNLIFSLKAPQGHLPAVFPCISQSTGFSANVVWSLLSRQGF</sequence>
<evidence type="ECO:0000313" key="3">
    <source>
        <dbReference type="Proteomes" id="UP000729701"/>
    </source>
</evidence>
<evidence type="ECO:0000259" key="1">
    <source>
        <dbReference type="Pfam" id="PF05419"/>
    </source>
</evidence>
<dbReference type="GO" id="GO:0046906">
    <property type="term" value="F:tetrapyrrole binding"/>
    <property type="evidence" value="ECO:0007669"/>
    <property type="project" value="TreeGrafter"/>
</dbReference>
<proteinExistence type="predicted"/>
<dbReference type="PANTHER" id="PTHR34800:SF1">
    <property type="entry name" value="TETRAPYRROLE-BINDING PROTEIN, CHLOROPLASTIC"/>
    <property type="match status" value="1"/>
</dbReference>
<dbReference type="PANTHER" id="PTHR34800">
    <property type="entry name" value="TETRAPYRROLE-BINDING PROTEIN, CHLOROPLASTIC"/>
    <property type="match status" value="1"/>
</dbReference>
<dbReference type="Gene3D" id="1.10.10.1770">
    <property type="entry name" value="Gun4-like"/>
    <property type="match status" value="1"/>
</dbReference>
<dbReference type="SUPFAM" id="SSF140869">
    <property type="entry name" value="GUN4-like"/>
    <property type="match status" value="1"/>
</dbReference>
<feature type="domain" description="GUN4-like" evidence="1">
    <location>
        <begin position="440"/>
        <end position="562"/>
    </location>
</feature>
<accession>A0A951UWT2</accession>
<reference evidence="2" key="2">
    <citation type="journal article" date="2022" name="Microbiol. Resour. Announc.">
        <title>Metagenome Sequencing to Explore Phylogenomics of Terrestrial Cyanobacteria.</title>
        <authorList>
            <person name="Ward R.D."/>
            <person name="Stajich J.E."/>
            <person name="Johansen J.R."/>
            <person name="Huntemann M."/>
            <person name="Clum A."/>
            <person name="Foster B."/>
            <person name="Foster B."/>
            <person name="Roux S."/>
            <person name="Palaniappan K."/>
            <person name="Varghese N."/>
            <person name="Mukherjee S."/>
            <person name="Reddy T.B.K."/>
            <person name="Daum C."/>
            <person name="Copeland A."/>
            <person name="Chen I.A."/>
            <person name="Ivanova N.N."/>
            <person name="Kyrpides N.C."/>
            <person name="Shapiro N."/>
            <person name="Eloe-Fadrosh E.A."/>
            <person name="Pietrasiak N."/>
        </authorList>
    </citation>
    <scope>NUCLEOTIDE SEQUENCE</scope>
    <source>
        <strain evidence="2">GSE-NOS-MK-12-04C</strain>
    </source>
</reference>
<organism evidence="2 3">
    <name type="scientific">Cyanomargarita calcarea GSE-NOS-MK-12-04C</name>
    <dbReference type="NCBI Taxonomy" id="2839659"/>
    <lineage>
        <taxon>Bacteria</taxon>
        <taxon>Bacillati</taxon>
        <taxon>Cyanobacteriota</taxon>
        <taxon>Cyanophyceae</taxon>
        <taxon>Nostocales</taxon>
        <taxon>Cyanomargaritaceae</taxon>
        <taxon>Cyanomargarita</taxon>
    </lineage>
</organism>
<dbReference type="InterPro" id="IPR037215">
    <property type="entry name" value="GUN4-like_sf"/>
</dbReference>
<dbReference type="Gene3D" id="1.25.40.620">
    <property type="match status" value="1"/>
</dbReference>
<protein>
    <submittedName>
        <fullName evidence="2">GUN4 domain-containing protein</fullName>
    </submittedName>
</protein>
<reference evidence="2" key="1">
    <citation type="submission" date="2021-05" db="EMBL/GenBank/DDBJ databases">
        <authorList>
            <person name="Pietrasiak N."/>
            <person name="Ward R."/>
            <person name="Stajich J.E."/>
            <person name="Kurbessoian T."/>
        </authorList>
    </citation>
    <scope>NUCLEOTIDE SEQUENCE</scope>
    <source>
        <strain evidence="2">GSE-NOS-MK-12-04C</strain>
    </source>
</reference>
<name>A0A951UWT2_9CYAN</name>
<dbReference type="InterPro" id="IPR008629">
    <property type="entry name" value="GUN4-like"/>
</dbReference>
<dbReference type="EMBL" id="JAHHGZ010000067">
    <property type="protein sequence ID" value="MBW4672207.1"/>
    <property type="molecule type" value="Genomic_DNA"/>
</dbReference>
<comment type="caution">
    <text evidence="2">The sequence shown here is derived from an EMBL/GenBank/DDBJ whole genome shotgun (WGS) entry which is preliminary data.</text>
</comment>
<dbReference type="Pfam" id="PF05419">
    <property type="entry name" value="GUN4"/>
    <property type="match status" value="1"/>
</dbReference>